<dbReference type="GO" id="GO:0005737">
    <property type="term" value="C:cytoplasm"/>
    <property type="evidence" value="ECO:0007669"/>
    <property type="project" value="UniProtKB-SubCell"/>
</dbReference>
<dbReference type="InterPro" id="IPR027417">
    <property type="entry name" value="P-loop_NTPase"/>
</dbReference>
<dbReference type="GO" id="GO:0007051">
    <property type="term" value="P:spindle organization"/>
    <property type="evidence" value="ECO:0007669"/>
    <property type="project" value="TreeGrafter"/>
</dbReference>
<keyword evidence="3" id="KW-0677">Repeat</keyword>
<dbReference type="GO" id="GO:0000278">
    <property type="term" value="P:mitotic cell cycle"/>
    <property type="evidence" value="ECO:0007669"/>
    <property type="project" value="TreeGrafter"/>
</dbReference>
<dbReference type="PANTHER" id="PTHR22706">
    <property type="entry name" value="ASSEMBLY FACTOR FOR SPINDLE MICROTUBULES"/>
    <property type="match status" value="1"/>
</dbReference>
<proteinExistence type="predicted"/>
<evidence type="ECO:0000256" key="4">
    <source>
        <dbReference type="ARBA" id="ARBA00022860"/>
    </source>
</evidence>
<dbReference type="Proteomes" id="UP000306102">
    <property type="component" value="Unassembled WGS sequence"/>
</dbReference>
<dbReference type="InterPro" id="IPR000048">
    <property type="entry name" value="IQ_motif_EF-hand-BS"/>
</dbReference>
<evidence type="ECO:0008006" key="7">
    <source>
        <dbReference type="Google" id="ProtNLM"/>
    </source>
</evidence>
<dbReference type="SMART" id="SM00015">
    <property type="entry name" value="IQ"/>
    <property type="match status" value="4"/>
</dbReference>
<dbReference type="SUPFAM" id="SSF52540">
    <property type="entry name" value="P-loop containing nucleoside triphosphate hydrolases"/>
    <property type="match status" value="1"/>
</dbReference>
<organism evidence="5 6">
    <name type="scientific">Camellia sinensis var. sinensis</name>
    <name type="common">China tea</name>
    <dbReference type="NCBI Taxonomy" id="542762"/>
    <lineage>
        <taxon>Eukaryota</taxon>
        <taxon>Viridiplantae</taxon>
        <taxon>Streptophyta</taxon>
        <taxon>Embryophyta</taxon>
        <taxon>Tracheophyta</taxon>
        <taxon>Spermatophyta</taxon>
        <taxon>Magnoliopsida</taxon>
        <taxon>eudicotyledons</taxon>
        <taxon>Gunneridae</taxon>
        <taxon>Pentapetalae</taxon>
        <taxon>asterids</taxon>
        <taxon>Ericales</taxon>
        <taxon>Theaceae</taxon>
        <taxon>Camellia</taxon>
    </lineage>
</organism>
<comment type="subcellular location">
    <subcellularLocation>
        <location evidence="1">Cytoplasm</location>
    </subcellularLocation>
</comment>
<dbReference type="GO" id="GO:0051295">
    <property type="term" value="P:establishment of meiotic spindle localization"/>
    <property type="evidence" value="ECO:0007669"/>
    <property type="project" value="TreeGrafter"/>
</dbReference>
<dbReference type="Gene3D" id="1.20.5.190">
    <property type="match status" value="2"/>
</dbReference>
<dbReference type="EMBL" id="SDRB02002176">
    <property type="protein sequence ID" value="THG19983.1"/>
    <property type="molecule type" value="Genomic_DNA"/>
</dbReference>
<sequence>MMCSATTRSSLELMLDSIRQRDEDPSDAPPALPVRPVSRARLPPAKRALPVNFKRNGLRENPKENEARMKIGLLDVMDDTRERALERILEIQKYFRGHQARCYYLELKRGTITLQSFVRGENTRKDYQVLTRRLASVTVIQQHTKRWIEWRTMQKKQRAVICLQSVIRGWLTRRGLNSKRNSRLLSIEPVEDMRKPDWRNPETKDYIQVSPSALADLQKRLLRAGTELGLKEEENTALRQRLQQFNIKWSQYEAKMKSMEKIWQDQLTSLQMSLAAANKSLASEYAADQPGTSDPFPLYHCYDADNTMPVGTQNTDGRSPVDFSKFPCDNEPQQTNIRINEMNRLSEQHKKVLHDNAIMSPDDELQKLTFRFEAWKKDYKIRLQETKTALQKFCHSETKKSRKKWWGR</sequence>
<accession>A0A4S4ESY8</accession>
<evidence type="ECO:0000313" key="5">
    <source>
        <dbReference type="EMBL" id="THG19983.1"/>
    </source>
</evidence>
<evidence type="ECO:0000313" key="6">
    <source>
        <dbReference type="Proteomes" id="UP000306102"/>
    </source>
</evidence>
<dbReference type="PANTHER" id="PTHR22706:SF1">
    <property type="entry name" value="ASSEMBLY FACTOR FOR SPINDLE MICROTUBULES"/>
    <property type="match status" value="1"/>
</dbReference>
<keyword evidence="6" id="KW-1185">Reference proteome</keyword>
<name>A0A4S4ESY8_CAMSN</name>
<comment type="caution">
    <text evidence="5">The sequence shown here is derived from an EMBL/GenBank/DDBJ whole genome shotgun (WGS) entry which is preliminary data.</text>
</comment>
<gene>
    <name evidence="5" type="ORF">TEA_001811</name>
</gene>
<evidence type="ECO:0000256" key="2">
    <source>
        <dbReference type="ARBA" id="ARBA00022490"/>
    </source>
</evidence>
<keyword evidence="2" id="KW-0963">Cytoplasm</keyword>
<dbReference type="InterPro" id="IPR051185">
    <property type="entry name" value="ASPM"/>
</dbReference>
<keyword evidence="4" id="KW-0112">Calmodulin-binding</keyword>
<dbReference type="AlphaFoldDB" id="A0A4S4ESY8"/>
<dbReference type="GO" id="GO:0000922">
    <property type="term" value="C:spindle pole"/>
    <property type="evidence" value="ECO:0007669"/>
    <property type="project" value="TreeGrafter"/>
</dbReference>
<dbReference type="STRING" id="542762.A0A4S4ESY8"/>
<evidence type="ECO:0000256" key="3">
    <source>
        <dbReference type="ARBA" id="ARBA00022737"/>
    </source>
</evidence>
<dbReference type="Pfam" id="PF00612">
    <property type="entry name" value="IQ"/>
    <property type="match status" value="3"/>
</dbReference>
<dbReference type="PROSITE" id="PS50096">
    <property type="entry name" value="IQ"/>
    <property type="match status" value="3"/>
</dbReference>
<dbReference type="GO" id="GO:0005516">
    <property type="term" value="F:calmodulin binding"/>
    <property type="evidence" value="ECO:0007669"/>
    <property type="project" value="UniProtKB-KW"/>
</dbReference>
<reference evidence="5 6" key="1">
    <citation type="journal article" date="2018" name="Proc. Natl. Acad. Sci. U.S.A.">
        <title>Draft genome sequence of Camellia sinensis var. sinensis provides insights into the evolution of the tea genome and tea quality.</title>
        <authorList>
            <person name="Wei C."/>
            <person name="Yang H."/>
            <person name="Wang S."/>
            <person name="Zhao J."/>
            <person name="Liu C."/>
            <person name="Gao L."/>
            <person name="Xia E."/>
            <person name="Lu Y."/>
            <person name="Tai Y."/>
            <person name="She G."/>
            <person name="Sun J."/>
            <person name="Cao H."/>
            <person name="Tong W."/>
            <person name="Gao Q."/>
            <person name="Li Y."/>
            <person name="Deng W."/>
            <person name="Jiang X."/>
            <person name="Wang W."/>
            <person name="Chen Q."/>
            <person name="Zhang S."/>
            <person name="Li H."/>
            <person name="Wu J."/>
            <person name="Wang P."/>
            <person name="Li P."/>
            <person name="Shi C."/>
            <person name="Zheng F."/>
            <person name="Jian J."/>
            <person name="Huang B."/>
            <person name="Shan D."/>
            <person name="Shi M."/>
            <person name="Fang C."/>
            <person name="Yue Y."/>
            <person name="Li F."/>
            <person name="Li D."/>
            <person name="Wei S."/>
            <person name="Han B."/>
            <person name="Jiang C."/>
            <person name="Yin Y."/>
            <person name="Xia T."/>
            <person name="Zhang Z."/>
            <person name="Bennetzen J.L."/>
            <person name="Zhao S."/>
            <person name="Wan X."/>
        </authorList>
    </citation>
    <scope>NUCLEOTIDE SEQUENCE [LARGE SCALE GENOMIC DNA]</scope>
    <source>
        <strain evidence="6">cv. Shuchazao</strain>
        <tissue evidence="5">Leaf</tissue>
    </source>
</reference>
<protein>
    <recommendedName>
        <fullName evidence="7">Myosin motor domain-containing protein</fullName>
    </recommendedName>
</protein>
<evidence type="ECO:0000256" key="1">
    <source>
        <dbReference type="ARBA" id="ARBA00004496"/>
    </source>
</evidence>